<evidence type="ECO:0008006" key="3">
    <source>
        <dbReference type="Google" id="ProtNLM"/>
    </source>
</evidence>
<dbReference type="AlphaFoldDB" id="A0A9P4GPB8"/>
<protein>
    <recommendedName>
        <fullName evidence="3">F-box domain-containing protein</fullName>
    </recommendedName>
</protein>
<organism evidence="1 2">
    <name type="scientific">Cucurbitaria berberidis CBS 394.84</name>
    <dbReference type="NCBI Taxonomy" id="1168544"/>
    <lineage>
        <taxon>Eukaryota</taxon>
        <taxon>Fungi</taxon>
        <taxon>Dikarya</taxon>
        <taxon>Ascomycota</taxon>
        <taxon>Pezizomycotina</taxon>
        <taxon>Dothideomycetes</taxon>
        <taxon>Pleosporomycetidae</taxon>
        <taxon>Pleosporales</taxon>
        <taxon>Pleosporineae</taxon>
        <taxon>Cucurbitariaceae</taxon>
        <taxon>Cucurbitaria</taxon>
    </lineage>
</organism>
<sequence>MSESDPVACRPLPPELWAQICTHIDDFTLWVICRQVSPVLKAEAEREFVKTHLPNLRMKWHVKSWITFGEPFAELGFHGGEVEQKEFLGLSEDRQRVKFSAVIHCEGYSCNAQLKEDQERFYSNSKATMLKASRYSNLDFRFRFDEDIYASAADPIMAQTCRLGSYVNDLEIPSLEIDFHSGSFSFDWKAFLNDFYYDYYYVQRRLRDLSTSHEAPTLTYVERANNHLTKQFAGRTKLSLRSQDFGMNNFGSEEDALFLEAYVKRLKKSHQTVGKTLGYDDNSDVKIDRQTEEDIMSHIIVRRRAQNWAFFFEFMDRCGIEVDWLGPG</sequence>
<comment type="caution">
    <text evidence="1">The sequence shown here is derived from an EMBL/GenBank/DDBJ whole genome shotgun (WGS) entry which is preliminary data.</text>
</comment>
<dbReference type="GeneID" id="63855974"/>
<dbReference type="RefSeq" id="XP_040791425.1">
    <property type="nucleotide sequence ID" value="XM_040938717.1"/>
</dbReference>
<dbReference type="EMBL" id="ML976615">
    <property type="protein sequence ID" value="KAF1848862.1"/>
    <property type="molecule type" value="Genomic_DNA"/>
</dbReference>
<proteinExistence type="predicted"/>
<evidence type="ECO:0000313" key="1">
    <source>
        <dbReference type="EMBL" id="KAF1848862.1"/>
    </source>
</evidence>
<accession>A0A9P4GPB8</accession>
<name>A0A9P4GPB8_9PLEO</name>
<evidence type="ECO:0000313" key="2">
    <source>
        <dbReference type="Proteomes" id="UP000800039"/>
    </source>
</evidence>
<dbReference type="OrthoDB" id="3755437at2759"/>
<keyword evidence="2" id="KW-1185">Reference proteome</keyword>
<reference evidence="1" key="1">
    <citation type="submission" date="2020-01" db="EMBL/GenBank/DDBJ databases">
        <authorList>
            <consortium name="DOE Joint Genome Institute"/>
            <person name="Haridas S."/>
            <person name="Albert R."/>
            <person name="Binder M."/>
            <person name="Bloem J."/>
            <person name="Labutti K."/>
            <person name="Salamov A."/>
            <person name="Andreopoulos B."/>
            <person name="Baker S.E."/>
            <person name="Barry K."/>
            <person name="Bills G."/>
            <person name="Bluhm B.H."/>
            <person name="Cannon C."/>
            <person name="Castanera R."/>
            <person name="Culley D.E."/>
            <person name="Daum C."/>
            <person name="Ezra D."/>
            <person name="Gonzalez J.B."/>
            <person name="Henrissat B."/>
            <person name="Kuo A."/>
            <person name="Liang C."/>
            <person name="Lipzen A."/>
            <person name="Lutzoni F."/>
            <person name="Magnuson J."/>
            <person name="Mondo S."/>
            <person name="Nolan M."/>
            <person name="Ohm R."/>
            <person name="Pangilinan J."/>
            <person name="Park H.-J."/>
            <person name="Ramirez L."/>
            <person name="Alfaro M."/>
            <person name="Sun H."/>
            <person name="Tritt A."/>
            <person name="Yoshinaga Y."/>
            <person name="Zwiers L.-H."/>
            <person name="Turgeon B.G."/>
            <person name="Goodwin S.B."/>
            <person name="Spatafora J.W."/>
            <person name="Crous P.W."/>
            <person name="Grigoriev I.V."/>
        </authorList>
    </citation>
    <scope>NUCLEOTIDE SEQUENCE</scope>
    <source>
        <strain evidence="1">CBS 394.84</strain>
    </source>
</reference>
<dbReference type="Proteomes" id="UP000800039">
    <property type="component" value="Unassembled WGS sequence"/>
</dbReference>
<gene>
    <name evidence="1" type="ORF">K460DRAFT_81747</name>
</gene>